<dbReference type="AlphaFoldDB" id="A0A8B9AIB6"/>
<reference evidence="1" key="1">
    <citation type="journal article" date="2019" name="Nat. Commun.">
        <title>Genome-wide association mapping of date palm fruit traits.</title>
        <authorList>
            <person name="Hazzouri K.M."/>
            <person name="Gros-Balthazard M."/>
            <person name="Flowers J.M."/>
            <person name="Copetti D."/>
            <person name="Lemansour A."/>
            <person name="Lebrun M."/>
            <person name="Masmoudi K."/>
            <person name="Ferrand S."/>
            <person name="Dhar M.I."/>
            <person name="Fresquez Z.A."/>
            <person name="Rosas U."/>
            <person name="Zhang J."/>
            <person name="Talag J."/>
            <person name="Lee S."/>
            <person name="Kudrna D."/>
            <person name="Powell R.F."/>
            <person name="Leitch I.J."/>
            <person name="Krueger R.R."/>
            <person name="Wing R.A."/>
            <person name="Amiri K.M.A."/>
            <person name="Purugganan M.D."/>
        </authorList>
    </citation>
    <scope>NUCLEOTIDE SEQUENCE [LARGE SCALE GENOMIC DNA]</scope>
    <source>
        <strain evidence="1">cv. Khalas</strain>
    </source>
</reference>
<dbReference type="GeneID" id="108511464"/>
<dbReference type="RefSeq" id="XP_038985530.1">
    <property type="nucleotide sequence ID" value="XM_039129602.1"/>
</dbReference>
<evidence type="ECO:0000313" key="3">
    <source>
        <dbReference type="RefSeq" id="XP_038985530.1"/>
    </source>
</evidence>
<evidence type="ECO:0000313" key="2">
    <source>
        <dbReference type="RefSeq" id="XP_038985527.1"/>
    </source>
</evidence>
<organism evidence="1 2">
    <name type="scientific">Phoenix dactylifera</name>
    <name type="common">Date palm</name>
    <dbReference type="NCBI Taxonomy" id="42345"/>
    <lineage>
        <taxon>Eukaryota</taxon>
        <taxon>Viridiplantae</taxon>
        <taxon>Streptophyta</taxon>
        <taxon>Embryophyta</taxon>
        <taxon>Tracheophyta</taxon>
        <taxon>Spermatophyta</taxon>
        <taxon>Magnoliopsida</taxon>
        <taxon>Liliopsida</taxon>
        <taxon>Arecaceae</taxon>
        <taxon>Coryphoideae</taxon>
        <taxon>Phoeniceae</taxon>
        <taxon>Phoenix</taxon>
    </lineage>
</organism>
<evidence type="ECO:0000313" key="1">
    <source>
        <dbReference type="Proteomes" id="UP000228380"/>
    </source>
</evidence>
<dbReference type="KEGG" id="pda:108511464"/>
<proteinExistence type="predicted"/>
<reference evidence="2 3" key="2">
    <citation type="submission" date="2025-04" db="UniProtKB">
        <authorList>
            <consortium name="RefSeq"/>
        </authorList>
    </citation>
    <scope>IDENTIFICATION</scope>
    <source>
        <tissue evidence="2 3">Young leaves</tissue>
    </source>
</reference>
<sequence>MHTRLASRHLASSCSYFLSSSYIVGVRHCELKVLSNHRENNYTADGLGNSFGSFGSVTGSECTIGPLWMIWACEIQLAVGVDMLTNRSQSQQKCEEFVGLDGLMLLGHFYWDTHSDDLFMTAIPVGQDGVLPKIPLTKERQESSR</sequence>
<accession>A0A8B9AIB6</accession>
<dbReference type="Proteomes" id="UP000228380">
    <property type="component" value="Chromosome 1"/>
</dbReference>
<dbReference type="RefSeq" id="XP_038985527.1">
    <property type="nucleotide sequence ID" value="XM_039129599.1"/>
</dbReference>
<gene>
    <name evidence="2 3" type="primary">LOC108511464</name>
</gene>
<name>A0A8B9AIB6_PHODC</name>
<protein>
    <submittedName>
        <fullName evidence="2 3">Uncharacterized protein LOC108511464</fullName>
    </submittedName>
</protein>
<keyword evidence="1" id="KW-1185">Reference proteome</keyword>